<comment type="caution">
    <text evidence="2">The sequence shown here is derived from an EMBL/GenBank/DDBJ whole genome shotgun (WGS) entry which is preliminary data.</text>
</comment>
<organism evidence="2 3">
    <name type="scientific">Synaphobranchus kaupii</name>
    <name type="common">Kaup's arrowtooth eel</name>
    <dbReference type="NCBI Taxonomy" id="118154"/>
    <lineage>
        <taxon>Eukaryota</taxon>
        <taxon>Metazoa</taxon>
        <taxon>Chordata</taxon>
        <taxon>Craniata</taxon>
        <taxon>Vertebrata</taxon>
        <taxon>Euteleostomi</taxon>
        <taxon>Actinopterygii</taxon>
        <taxon>Neopterygii</taxon>
        <taxon>Teleostei</taxon>
        <taxon>Anguilliformes</taxon>
        <taxon>Synaphobranchidae</taxon>
        <taxon>Synaphobranchus</taxon>
    </lineage>
</organism>
<feature type="region of interest" description="Disordered" evidence="1">
    <location>
        <begin position="1"/>
        <end position="22"/>
    </location>
</feature>
<sequence length="72" mass="7919">MACDSPALDHGHAPSPSWPYKDQDGVFGFVSIDGRARGSNLRRPRGIGRHRTTGRGFPHTLTATVNLQHFHV</sequence>
<accession>A0A9Q1EQW1</accession>
<evidence type="ECO:0000256" key="1">
    <source>
        <dbReference type="SAM" id="MobiDB-lite"/>
    </source>
</evidence>
<protein>
    <submittedName>
        <fullName evidence="2">Uncharacterized protein</fullName>
    </submittedName>
</protein>
<name>A0A9Q1EQW1_SYNKA</name>
<keyword evidence="3" id="KW-1185">Reference proteome</keyword>
<gene>
    <name evidence="2" type="ORF">SKAU_G00306540</name>
</gene>
<dbReference type="EMBL" id="JAINUF010000013">
    <property type="protein sequence ID" value="KAJ8343325.1"/>
    <property type="molecule type" value="Genomic_DNA"/>
</dbReference>
<evidence type="ECO:0000313" key="3">
    <source>
        <dbReference type="Proteomes" id="UP001152622"/>
    </source>
</evidence>
<reference evidence="2" key="1">
    <citation type="journal article" date="2023" name="Science">
        <title>Genome structures resolve the early diversification of teleost fishes.</title>
        <authorList>
            <person name="Parey E."/>
            <person name="Louis A."/>
            <person name="Montfort J."/>
            <person name="Bouchez O."/>
            <person name="Roques C."/>
            <person name="Iampietro C."/>
            <person name="Lluch J."/>
            <person name="Castinel A."/>
            <person name="Donnadieu C."/>
            <person name="Desvignes T."/>
            <person name="Floi Bucao C."/>
            <person name="Jouanno E."/>
            <person name="Wen M."/>
            <person name="Mejri S."/>
            <person name="Dirks R."/>
            <person name="Jansen H."/>
            <person name="Henkel C."/>
            <person name="Chen W.J."/>
            <person name="Zahm M."/>
            <person name="Cabau C."/>
            <person name="Klopp C."/>
            <person name="Thompson A.W."/>
            <person name="Robinson-Rechavi M."/>
            <person name="Braasch I."/>
            <person name="Lecointre G."/>
            <person name="Bobe J."/>
            <person name="Postlethwait J.H."/>
            <person name="Berthelot C."/>
            <person name="Roest Crollius H."/>
            <person name="Guiguen Y."/>
        </authorList>
    </citation>
    <scope>NUCLEOTIDE SEQUENCE</scope>
    <source>
        <strain evidence="2">WJC10195</strain>
    </source>
</reference>
<dbReference type="Proteomes" id="UP001152622">
    <property type="component" value="Chromosome 13"/>
</dbReference>
<dbReference type="AlphaFoldDB" id="A0A9Q1EQW1"/>
<evidence type="ECO:0000313" key="2">
    <source>
        <dbReference type="EMBL" id="KAJ8343325.1"/>
    </source>
</evidence>
<proteinExistence type="predicted"/>